<keyword evidence="3 6" id="KW-0812">Transmembrane</keyword>
<keyword evidence="9" id="KW-0808">Transferase</keyword>
<dbReference type="Gene3D" id="3.40.720.10">
    <property type="entry name" value="Alkaline Phosphatase, subunit A"/>
    <property type="match status" value="1"/>
</dbReference>
<evidence type="ECO:0000256" key="5">
    <source>
        <dbReference type="ARBA" id="ARBA00023136"/>
    </source>
</evidence>
<evidence type="ECO:0000256" key="2">
    <source>
        <dbReference type="ARBA" id="ARBA00022475"/>
    </source>
</evidence>
<evidence type="ECO:0000259" key="8">
    <source>
        <dbReference type="Pfam" id="PF22895"/>
    </source>
</evidence>
<dbReference type="Proteomes" id="UP001444146">
    <property type="component" value="Unassembled WGS sequence"/>
</dbReference>
<protein>
    <submittedName>
        <fullName evidence="9">Phosphatidylglycerol--membrane-oligosaccharide glycerophosphotransferase</fullName>
        <ecNumber evidence="9">2.7.8.20</ecNumber>
    </submittedName>
</protein>
<dbReference type="PANTHER" id="PTHR47371:SF3">
    <property type="entry name" value="PHOSPHOGLYCEROL TRANSFERASE I"/>
    <property type="match status" value="1"/>
</dbReference>
<feature type="transmembrane region" description="Helical" evidence="6">
    <location>
        <begin position="83"/>
        <end position="99"/>
    </location>
</feature>
<feature type="domain" description="Sulfatase N-terminal" evidence="7">
    <location>
        <begin position="162"/>
        <end position="445"/>
    </location>
</feature>
<evidence type="ECO:0000256" key="4">
    <source>
        <dbReference type="ARBA" id="ARBA00022989"/>
    </source>
</evidence>
<dbReference type="GO" id="GO:0008960">
    <property type="term" value="F:phosphatidylglycerol-membrane-oligosaccharide glycerophosphotransferase activity"/>
    <property type="evidence" value="ECO:0007669"/>
    <property type="project" value="UniProtKB-EC"/>
</dbReference>
<evidence type="ECO:0000256" key="6">
    <source>
        <dbReference type="SAM" id="Phobius"/>
    </source>
</evidence>
<dbReference type="RefSeq" id="WP_347796466.1">
    <property type="nucleotide sequence ID" value="NZ_JAYMYY010000009.1"/>
</dbReference>
<dbReference type="SUPFAM" id="SSF53649">
    <property type="entry name" value="Alkaline phosphatase-like"/>
    <property type="match status" value="1"/>
</dbReference>
<keyword evidence="2" id="KW-1003">Cell membrane</keyword>
<gene>
    <name evidence="9" type="primary">opgB</name>
    <name evidence="9" type="ORF">VSR74_20815</name>
</gene>
<dbReference type="Pfam" id="PF22895">
    <property type="entry name" value="DUF7024"/>
    <property type="match status" value="1"/>
</dbReference>
<dbReference type="EMBL" id="JAYMYY010000009">
    <property type="protein sequence ID" value="MEO3992243.1"/>
    <property type="molecule type" value="Genomic_DNA"/>
</dbReference>
<dbReference type="InterPro" id="IPR050448">
    <property type="entry name" value="OpgB/LTA_synthase_biosynth"/>
</dbReference>
<evidence type="ECO:0000256" key="1">
    <source>
        <dbReference type="ARBA" id="ARBA00004651"/>
    </source>
</evidence>
<dbReference type="CDD" id="cd16015">
    <property type="entry name" value="LTA_synthase"/>
    <property type="match status" value="1"/>
</dbReference>
<reference evidence="9 10" key="1">
    <citation type="submission" date="2024-01" db="EMBL/GenBank/DDBJ databases">
        <title>Pseudocitrobacter sp. Endophytic strain Cyp-38L.</title>
        <authorList>
            <person name="Amer M.A."/>
            <person name="Hamed S.M."/>
        </authorList>
    </citation>
    <scope>NUCLEOTIDE SEQUENCE [LARGE SCALE GENOMIC DNA]</scope>
    <source>
        <strain evidence="9 10">Cyp38S</strain>
    </source>
</reference>
<evidence type="ECO:0000313" key="10">
    <source>
        <dbReference type="Proteomes" id="UP001444146"/>
    </source>
</evidence>
<dbReference type="NCBIfam" id="NF003000">
    <property type="entry name" value="PRK03776.1"/>
    <property type="match status" value="1"/>
</dbReference>
<keyword evidence="10" id="KW-1185">Reference proteome</keyword>
<evidence type="ECO:0000259" key="7">
    <source>
        <dbReference type="Pfam" id="PF00884"/>
    </source>
</evidence>
<dbReference type="EC" id="2.7.8.20" evidence="9"/>
<dbReference type="PANTHER" id="PTHR47371">
    <property type="entry name" value="LIPOTEICHOIC ACID SYNTHASE"/>
    <property type="match status" value="1"/>
</dbReference>
<dbReference type="InterPro" id="IPR000917">
    <property type="entry name" value="Sulfatase_N"/>
</dbReference>
<feature type="transmembrane region" description="Helical" evidence="6">
    <location>
        <begin position="25"/>
        <end position="47"/>
    </location>
</feature>
<dbReference type="InterPro" id="IPR054288">
    <property type="entry name" value="DUF7024"/>
</dbReference>
<feature type="domain" description="DUF7024" evidence="8">
    <location>
        <begin position="615"/>
        <end position="758"/>
    </location>
</feature>
<accession>A0ABV0HPC1</accession>
<proteinExistence type="predicted"/>
<comment type="subcellular location">
    <subcellularLocation>
        <location evidence="1">Cell membrane</location>
        <topology evidence="1">Multi-pass membrane protein</topology>
    </subcellularLocation>
</comment>
<organism evidence="9 10">
    <name type="scientific">Pseudocitrobacter cyperus</name>
    <dbReference type="NCBI Taxonomy" id="3112843"/>
    <lineage>
        <taxon>Bacteria</taxon>
        <taxon>Pseudomonadati</taxon>
        <taxon>Pseudomonadota</taxon>
        <taxon>Gammaproteobacteria</taxon>
        <taxon>Enterobacterales</taxon>
        <taxon>Enterobacteriaceae</taxon>
        <taxon>Pseudocitrobacter</taxon>
    </lineage>
</organism>
<dbReference type="InterPro" id="IPR017850">
    <property type="entry name" value="Alkaline_phosphatase_core_sf"/>
</dbReference>
<feature type="transmembrane region" description="Helical" evidence="6">
    <location>
        <begin position="106"/>
        <end position="127"/>
    </location>
</feature>
<evidence type="ECO:0000256" key="3">
    <source>
        <dbReference type="ARBA" id="ARBA00022692"/>
    </source>
</evidence>
<comment type="caution">
    <text evidence="9">The sequence shown here is derived from an EMBL/GenBank/DDBJ whole genome shotgun (WGS) entry which is preliminary data.</text>
</comment>
<name>A0ABV0HPC1_9ENTR</name>
<keyword evidence="4 6" id="KW-1133">Transmembrane helix</keyword>
<sequence>MSELLSLALFLASVAIYSLKAGRNTWWFAATLIVLGFFVVLNITLYASDYFTGDGINDAVLYTLTNSLTGAGVSKYILPGIGLVLGLVAIFGTLGWLLRRRHHPHHFGYSLLALVLAVGSVDASPAFRQISELVKSQSRDGDPDFAIYYKEPAKSIPQPKLNLVYIYGESLERTYFDNQAFPDLTPELGELKNNSIDFSHTAQLPGTDYTIAGMVASQCGIPLFAPFEGNASASLSSFFPQNICLGDILKNSGYENYFMQGANLRFAGKDVFLKSHGFEHLYGLEELKATVDDPDYRNDWGFYDDTVLDEAWKKFETLSKEGKRFSLFTLTVDTHHPDGFVSRSCTRKSYEIDGKANQSFSAVSCSQQNIAEFINKIKASPYFKNTVIVVSSDHLAMKNSAWDYLNKQDRNNLFFILRGDKPQQEVMAQKRNTMDNGATVLDILGGDNFIGLGRSSFSGESMSTIFLNMKEKVLAWKPDIIRLWNFPKEMKEFTIDSQKNMIAFSGSHFRLPLLLRVSEKRVEPLPESEYSAPLRYQLADFAPRDNFVWVDRCYKMGQLWAPEFALSTDWCVSQGQLGGEQKVQHVDKAQWKGKTAFKDTVIDMTRYNGNVDTLKVVDNDIRYKADSFIFNVAGAPEEVKQFSGISRPEAWGRWSNAQLGNEVKIEYQHPLPKKFDLVITAKAFGQNADKPIPVRVGNSEQTLTLGHDVTTTTLHFENPTQASTLVIVPPAPESTNEGNILGHSPRQLGIGMVEIKVVEAQG</sequence>
<keyword evidence="5 6" id="KW-0472">Membrane</keyword>
<evidence type="ECO:0000313" key="9">
    <source>
        <dbReference type="EMBL" id="MEO3992243.1"/>
    </source>
</evidence>
<dbReference type="Pfam" id="PF00884">
    <property type="entry name" value="Sulfatase"/>
    <property type="match status" value="1"/>
</dbReference>